<proteinExistence type="predicted"/>
<protein>
    <submittedName>
        <fullName evidence="1">Nucleoid-associated protein</fullName>
    </submittedName>
</protein>
<reference evidence="1" key="1">
    <citation type="submission" date="2023-01" db="EMBL/GenBank/DDBJ databases">
        <title>Whole genome sequence of Paucibacter sp. S2-9 isolated from pond sediment.</title>
        <authorList>
            <person name="Jung J.Y."/>
        </authorList>
    </citation>
    <scope>NUCLEOTIDE SEQUENCE</scope>
    <source>
        <strain evidence="1">S2-9</strain>
    </source>
</reference>
<evidence type="ECO:0000313" key="1">
    <source>
        <dbReference type="EMBL" id="WIT11255.1"/>
    </source>
</evidence>
<dbReference type="Pfam" id="PF04245">
    <property type="entry name" value="NA37"/>
    <property type="match status" value="1"/>
</dbReference>
<gene>
    <name evidence="1" type="ORF">PFX98_20510</name>
</gene>
<dbReference type="AlphaFoldDB" id="A0AA95SNH2"/>
<organism evidence="1 2">
    <name type="scientific">Paucibacter sediminis</name>
    <dbReference type="NCBI Taxonomy" id="3019553"/>
    <lineage>
        <taxon>Bacteria</taxon>
        <taxon>Pseudomonadati</taxon>
        <taxon>Pseudomonadota</taxon>
        <taxon>Betaproteobacteria</taxon>
        <taxon>Burkholderiales</taxon>
        <taxon>Sphaerotilaceae</taxon>
        <taxon>Roseateles</taxon>
    </lineage>
</organism>
<evidence type="ECO:0000313" key="2">
    <source>
        <dbReference type="Proteomes" id="UP001177769"/>
    </source>
</evidence>
<keyword evidence="2" id="KW-1185">Reference proteome</keyword>
<dbReference type="Proteomes" id="UP001177769">
    <property type="component" value="Chromosome"/>
</dbReference>
<sequence>MAFENLTIGRIIIHEIFRLNEDRTMADPHYGNGLIQLDAEAKDALQKRITEALGSSSHGVEMSIHDSGAQSAWMAAKNIIDAAGNNAQFIQLSQTITAKLAASQTTKVVPGGIVVVIDGTAGHPARPFVCAIKAEPHPGFIKKEENGQLLLEYLKELILTPEAKLYKIGAFIHADPAQVDPQQPTAGWRAFLFDDLITKGNRLGAAHYFYSTFLGLVFPSNSAFQTKEFHTLTKTFIKSANIDEERRSDLLNALTAYLKAEQIATIQVGVFSDTYLGTPELKDAYTHYMEQNEFPVQAIHKDLSEVAPALKKRKITFGHNISLTAPPEEFEGLVRIQAIDGEADEHGQVPKWTQITIRDRIREQE</sequence>
<dbReference type="GO" id="GO:0009295">
    <property type="term" value="C:nucleoid"/>
    <property type="evidence" value="ECO:0007669"/>
    <property type="project" value="InterPro"/>
</dbReference>
<accession>A0AA95SNH2</accession>
<name>A0AA95SNH2_9BURK</name>
<dbReference type="RefSeq" id="WP_285232335.1">
    <property type="nucleotide sequence ID" value="NZ_CP116346.1"/>
</dbReference>
<dbReference type="InterPro" id="IPR007358">
    <property type="entry name" value="Nucleoid_associated_NdpA"/>
</dbReference>
<dbReference type="EMBL" id="CP116346">
    <property type="protein sequence ID" value="WIT11255.1"/>
    <property type="molecule type" value="Genomic_DNA"/>
</dbReference>
<dbReference type="KEGG" id="pais:PFX98_20510"/>